<dbReference type="GO" id="GO:0008206">
    <property type="term" value="P:bile acid metabolic process"/>
    <property type="evidence" value="ECO:0007669"/>
    <property type="project" value="UniProtKB-ARBA"/>
</dbReference>
<dbReference type="InterPro" id="IPR014007">
    <property type="entry name" value="23BDH"/>
</dbReference>
<dbReference type="NCBIfam" id="NF005559">
    <property type="entry name" value="PRK07231.1"/>
    <property type="match status" value="1"/>
</dbReference>
<sequence>MAKKVAFITGAAQGIGKAIAERLTKDGFAIAVADFNIEGAQKTADELNKTGQAIAVQLDVSKRDEVFAAVEKTVAELGDLNVVVNNAGLGPTTPIETITEEQFEKVYAVNVGSIYWGIQAAIKAFRDKGHGGKIINASSQAGQVGNPNLALYSGTKFAIRGITQTAARDLAKDGITVNAYCPGIVKTPMMMDIAHQVGQENGKDDEWGMKQFSKDIALGRLSEPSDVAACVSYLAGPDSDYMTGQALLIDGGMVFN</sequence>
<gene>
    <name evidence="10" type="ORF">FC27_GL002211</name>
</gene>
<dbReference type="NCBIfam" id="NF006394">
    <property type="entry name" value="PRK08643.1"/>
    <property type="match status" value="1"/>
</dbReference>
<dbReference type="PRINTS" id="PR00080">
    <property type="entry name" value="SDRFAMILY"/>
</dbReference>
<evidence type="ECO:0000313" key="10">
    <source>
        <dbReference type="EMBL" id="KRL67090.1"/>
    </source>
</evidence>
<feature type="binding site" evidence="8">
    <location>
        <position position="86"/>
    </location>
    <ligand>
        <name>NAD(+)</name>
        <dbReference type="ChEBI" id="CHEBI:57540"/>
    </ligand>
</feature>
<dbReference type="InterPro" id="IPR002347">
    <property type="entry name" value="SDR_fam"/>
</dbReference>
<evidence type="ECO:0000256" key="9">
    <source>
        <dbReference type="RuleBase" id="RU000363"/>
    </source>
</evidence>
<dbReference type="Gene3D" id="3.40.50.720">
    <property type="entry name" value="NAD(P)-binding Rossmann-like Domain"/>
    <property type="match status" value="1"/>
</dbReference>
<evidence type="ECO:0000313" key="11">
    <source>
        <dbReference type="Proteomes" id="UP000051647"/>
    </source>
</evidence>
<feature type="binding site" evidence="8">
    <location>
        <begin position="182"/>
        <end position="187"/>
    </location>
    <ligand>
        <name>NAD(+)</name>
        <dbReference type="ChEBI" id="CHEBI:57540"/>
    </ligand>
</feature>
<keyword evidence="5 8" id="KW-0520">NAD</keyword>
<dbReference type="EMBL" id="AZFA01000008">
    <property type="protein sequence ID" value="KRL67090.1"/>
    <property type="molecule type" value="Genomic_DNA"/>
</dbReference>
<feature type="binding site" evidence="8">
    <location>
        <position position="152"/>
    </location>
    <ligand>
        <name>NAD(+)</name>
        <dbReference type="ChEBI" id="CHEBI:57540"/>
    </ligand>
</feature>
<comment type="similarity">
    <text evidence="2 9">Belongs to the short-chain dehydrogenases/reductases (SDR) family.</text>
</comment>
<protein>
    <recommendedName>
        <fullName evidence="3">diacetyl reductase [(S)-acetoin forming]</fullName>
        <ecNumber evidence="3">1.1.1.304</ecNumber>
    </recommendedName>
</protein>
<dbReference type="PRINTS" id="PR00081">
    <property type="entry name" value="GDHRDH"/>
</dbReference>
<dbReference type="Proteomes" id="UP000051647">
    <property type="component" value="Unassembled WGS sequence"/>
</dbReference>
<dbReference type="AlphaFoldDB" id="A0A0R1SKR1"/>
<keyword evidence="11" id="KW-1185">Reference proteome</keyword>
<dbReference type="PANTHER" id="PTHR43639">
    <property type="entry name" value="OXIDOREDUCTASE, SHORT-CHAIN DEHYDROGENASE/REDUCTASE FAMILY (AFU_ORTHOLOGUE AFUA_5G02870)"/>
    <property type="match status" value="1"/>
</dbReference>
<evidence type="ECO:0000256" key="8">
    <source>
        <dbReference type="PIRSR" id="PIRSR614007-2"/>
    </source>
</evidence>
<name>A0A0R1SKR1_9LACO</name>
<dbReference type="SUPFAM" id="SSF51735">
    <property type="entry name" value="NAD(P)-binding Rossmann-fold domains"/>
    <property type="match status" value="1"/>
</dbReference>
<accession>A0A0R1SKR1</accession>
<evidence type="ECO:0000256" key="5">
    <source>
        <dbReference type="ARBA" id="ARBA00023027"/>
    </source>
</evidence>
<evidence type="ECO:0000256" key="2">
    <source>
        <dbReference type="ARBA" id="ARBA00006484"/>
    </source>
</evidence>
<evidence type="ECO:0000256" key="3">
    <source>
        <dbReference type="ARBA" id="ARBA00012848"/>
    </source>
</evidence>
<dbReference type="STRING" id="1423815.FC27_GL002211"/>
<dbReference type="GO" id="GO:0052588">
    <property type="term" value="F:diacetyl reductase ((S)-acetoin forming) (NAD+) activity"/>
    <property type="evidence" value="ECO:0007669"/>
    <property type="project" value="UniProtKB-EC"/>
</dbReference>
<dbReference type="InterPro" id="IPR036291">
    <property type="entry name" value="NAD(P)-bd_dom_sf"/>
</dbReference>
<dbReference type="GO" id="GO:0045150">
    <property type="term" value="P:acetoin catabolic process"/>
    <property type="evidence" value="ECO:0007669"/>
    <property type="project" value="InterPro"/>
</dbReference>
<feature type="binding site" evidence="8">
    <location>
        <position position="156"/>
    </location>
    <ligand>
        <name>NAD(+)</name>
        <dbReference type="ChEBI" id="CHEBI:57540"/>
    </ligand>
</feature>
<comment type="catalytic activity">
    <reaction evidence="6">
        <text>(S)-acetoin + NAD(+) = diacetyl + NADH + H(+)</text>
        <dbReference type="Rhea" id="RHEA:27286"/>
        <dbReference type="ChEBI" id="CHEBI:15378"/>
        <dbReference type="ChEBI" id="CHEBI:15687"/>
        <dbReference type="ChEBI" id="CHEBI:16583"/>
        <dbReference type="ChEBI" id="CHEBI:57540"/>
        <dbReference type="ChEBI" id="CHEBI:57945"/>
        <dbReference type="EC" id="1.1.1.304"/>
    </reaction>
</comment>
<proteinExistence type="inferred from homology"/>
<feature type="active site" description="Proton acceptor" evidence="7">
    <location>
        <position position="152"/>
    </location>
</feature>
<feature type="binding site" evidence="8">
    <location>
        <begin position="13"/>
        <end position="15"/>
    </location>
    <ligand>
        <name>NAD(+)</name>
        <dbReference type="ChEBI" id="CHEBI:57540"/>
    </ligand>
</feature>
<dbReference type="OrthoDB" id="9803333at2"/>
<comment type="function">
    <text evidence="1">Catalyzes the irreversible reduction of 2,3-butanediol to (S)-acetoin in the presence of NADH.</text>
</comment>
<reference evidence="10 11" key="1">
    <citation type="journal article" date="2015" name="Genome Announc.">
        <title>Expanding the biotechnology potential of lactobacilli through comparative genomics of 213 strains and associated genera.</title>
        <authorList>
            <person name="Sun Z."/>
            <person name="Harris H.M."/>
            <person name="McCann A."/>
            <person name="Guo C."/>
            <person name="Argimon S."/>
            <person name="Zhang W."/>
            <person name="Yang X."/>
            <person name="Jeffery I.B."/>
            <person name="Cooney J.C."/>
            <person name="Kagawa T.F."/>
            <person name="Liu W."/>
            <person name="Song Y."/>
            <person name="Salvetti E."/>
            <person name="Wrobel A."/>
            <person name="Rasinkangas P."/>
            <person name="Parkhill J."/>
            <person name="Rea M.C."/>
            <person name="O'Sullivan O."/>
            <person name="Ritari J."/>
            <person name="Douillard F.P."/>
            <person name="Paul Ross R."/>
            <person name="Yang R."/>
            <person name="Briner A.E."/>
            <person name="Felis G.E."/>
            <person name="de Vos W.M."/>
            <person name="Barrangou R."/>
            <person name="Klaenhammer T.R."/>
            <person name="Caufield P.W."/>
            <person name="Cui Y."/>
            <person name="Zhang H."/>
            <person name="O'Toole P.W."/>
        </authorList>
    </citation>
    <scope>NUCLEOTIDE SEQUENCE [LARGE SCALE GENOMIC DNA]</scope>
    <source>
        <strain evidence="10 11">DSM 14857</strain>
    </source>
</reference>
<dbReference type="PANTHER" id="PTHR43639:SF1">
    <property type="entry name" value="SHORT-CHAIN DEHYDROGENASE_REDUCTASE FAMILY PROTEIN"/>
    <property type="match status" value="1"/>
</dbReference>
<dbReference type="PROSITE" id="PS00061">
    <property type="entry name" value="ADH_SHORT"/>
    <property type="match status" value="1"/>
</dbReference>
<dbReference type="InterPro" id="IPR020904">
    <property type="entry name" value="Sc_DH/Rdtase_CS"/>
</dbReference>
<dbReference type="EC" id="1.1.1.304" evidence="3"/>
<dbReference type="FunFam" id="3.40.50.720:FF:000084">
    <property type="entry name" value="Short-chain dehydrogenase reductase"/>
    <property type="match status" value="1"/>
</dbReference>
<evidence type="ECO:0000256" key="1">
    <source>
        <dbReference type="ARBA" id="ARBA00003200"/>
    </source>
</evidence>
<feature type="binding site" evidence="8">
    <location>
        <position position="34"/>
    </location>
    <ligand>
        <name>NAD(+)</name>
        <dbReference type="ChEBI" id="CHEBI:57540"/>
    </ligand>
</feature>
<feature type="binding site" evidence="8">
    <location>
        <begin position="59"/>
        <end position="60"/>
    </location>
    <ligand>
        <name>NAD(+)</name>
        <dbReference type="ChEBI" id="CHEBI:57540"/>
    </ligand>
</feature>
<evidence type="ECO:0000256" key="6">
    <source>
        <dbReference type="ARBA" id="ARBA00047315"/>
    </source>
</evidence>
<organism evidence="10 11">
    <name type="scientific">Companilactobacillus versmoldensis DSM 14857 = KCTC 3814</name>
    <dbReference type="NCBI Taxonomy" id="1423815"/>
    <lineage>
        <taxon>Bacteria</taxon>
        <taxon>Bacillati</taxon>
        <taxon>Bacillota</taxon>
        <taxon>Bacilli</taxon>
        <taxon>Lactobacillales</taxon>
        <taxon>Lactobacillaceae</taxon>
        <taxon>Companilactobacillus</taxon>
    </lineage>
</organism>
<dbReference type="Pfam" id="PF00106">
    <property type="entry name" value="adh_short"/>
    <property type="match status" value="1"/>
</dbReference>
<dbReference type="RefSeq" id="WP_010625203.1">
    <property type="nucleotide sequence ID" value="NZ_AZFA01000008.1"/>
</dbReference>
<evidence type="ECO:0000256" key="7">
    <source>
        <dbReference type="PIRSR" id="PIRSR614007-1"/>
    </source>
</evidence>
<dbReference type="NCBIfam" id="TIGR02415">
    <property type="entry name" value="23BDH"/>
    <property type="match status" value="1"/>
</dbReference>
<comment type="caution">
    <text evidence="10">The sequence shown here is derived from an EMBL/GenBank/DDBJ whole genome shotgun (WGS) entry which is preliminary data.</text>
</comment>
<evidence type="ECO:0000256" key="4">
    <source>
        <dbReference type="ARBA" id="ARBA00023002"/>
    </source>
</evidence>
<dbReference type="eggNOG" id="COG1028">
    <property type="taxonomic scope" value="Bacteria"/>
</dbReference>
<dbReference type="PATRIC" id="fig|1423815.3.peg.2268"/>
<keyword evidence="4" id="KW-0560">Oxidoreductase</keyword>